<reference evidence="2 3" key="1">
    <citation type="submission" date="2021-01" db="EMBL/GenBank/DDBJ databases">
        <title>Whole genome shotgun sequence of Plantactinospora mayteni NBRC 109088.</title>
        <authorList>
            <person name="Komaki H."/>
            <person name="Tamura T."/>
        </authorList>
    </citation>
    <scope>NUCLEOTIDE SEQUENCE [LARGE SCALE GENOMIC DNA]</scope>
    <source>
        <strain evidence="2 3">NBRC 109088</strain>
    </source>
</reference>
<keyword evidence="1" id="KW-0732">Signal</keyword>
<keyword evidence="3" id="KW-1185">Reference proteome</keyword>
<gene>
    <name evidence="2" type="ORF">Pma05_33840</name>
</gene>
<dbReference type="Proteomes" id="UP000621500">
    <property type="component" value="Unassembled WGS sequence"/>
</dbReference>
<evidence type="ECO:0008006" key="4">
    <source>
        <dbReference type="Google" id="ProtNLM"/>
    </source>
</evidence>
<organism evidence="2 3">
    <name type="scientific">Plantactinospora mayteni</name>
    <dbReference type="NCBI Taxonomy" id="566021"/>
    <lineage>
        <taxon>Bacteria</taxon>
        <taxon>Bacillati</taxon>
        <taxon>Actinomycetota</taxon>
        <taxon>Actinomycetes</taxon>
        <taxon>Micromonosporales</taxon>
        <taxon>Micromonosporaceae</taxon>
        <taxon>Plantactinospora</taxon>
    </lineage>
</organism>
<feature type="chain" id="PRO_5045040510" description="DUF11 domain-containing protein" evidence="1">
    <location>
        <begin position="20"/>
        <end position="188"/>
    </location>
</feature>
<sequence>MTLAIVVAAITGASMPLNAAVAAPAAPSTVEVVRTSLTATRIDQAIANQHGYKVIVRNGGLDSVKVADHPITQDPVVTPLDAPVVYGNCGVSFLYYARSAPRKAIVHTGFDLNTIPPSVLGSWTVAVTDNAGVGSRTWTPSLGWSWDTTWDTTHSVGGYSVAQVTNGYVVLADGRVCVSGNPWQHTYL</sequence>
<feature type="signal peptide" evidence="1">
    <location>
        <begin position="1"/>
        <end position="19"/>
    </location>
</feature>
<accession>A0ABQ4EQ61</accession>
<evidence type="ECO:0000256" key="1">
    <source>
        <dbReference type="SAM" id="SignalP"/>
    </source>
</evidence>
<evidence type="ECO:0000313" key="3">
    <source>
        <dbReference type="Proteomes" id="UP000621500"/>
    </source>
</evidence>
<protein>
    <recommendedName>
        <fullName evidence="4">DUF11 domain-containing protein</fullName>
    </recommendedName>
</protein>
<name>A0ABQ4EQ61_9ACTN</name>
<proteinExistence type="predicted"/>
<evidence type="ECO:0000313" key="2">
    <source>
        <dbReference type="EMBL" id="GIG96811.1"/>
    </source>
</evidence>
<dbReference type="RefSeq" id="WP_203858346.1">
    <property type="nucleotide sequence ID" value="NZ_BAAAZQ010000001.1"/>
</dbReference>
<dbReference type="EMBL" id="BONX01000023">
    <property type="protein sequence ID" value="GIG96811.1"/>
    <property type="molecule type" value="Genomic_DNA"/>
</dbReference>
<comment type="caution">
    <text evidence="2">The sequence shown here is derived from an EMBL/GenBank/DDBJ whole genome shotgun (WGS) entry which is preliminary data.</text>
</comment>